<dbReference type="EMBL" id="KT970646">
    <property type="protein sequence ID" value="ALO79906.1"/>
    <property type="molecule type" value="Genomic_DNA"/>
</dbReference>
<gene>
    <name evidence="1" type="ORF">XO29_0062</name>
</gene>
<sequence length="54" mass="6341">MKQKNPKSCNQIFMSKFLILYSLCEFMEPVIKETIRVGVLTQTIFHNKRKGAHI</sequence>
<name>A0A0S2MVK5_9CAUD</name>
<evidence type="ECO:0000313" key="2">
    <source>
        <dbReference type="Proteomes" id="UP000223661"/>
    </source>
</evidence>
<protein>
    <submittedName>
        <fullName evidence="1">Uncharacterized protein</fullName>
    </submittedName>
</protein>
<organism evidence="1 2">
    <name type="scientific">Bacillus phage phiS58</name>
    <dbReference type="NCBI Taxonomy" id="1643327"/>
    <lineage>
        <taxon>Viruses</taxon>
        <taxon>Duplodnaviria</taxon>
        <taxon>Heunggongvirae</taxon>
        <taxon>Uroviricota</taxon>
        <taxon>Caudoviricetes</taxon>
        <taxon>Waukeshavirus</taxon>
        <taxon>Waukeshavirus waukesha92</taxon>
    </lineage>
</organism>
<reference evidence="1 2" key="1">
    <citation type="submission" date="2015-10" db="EMBL/GenBank/DDBJ databases">
        <title>Whole Genome sequencing of Bacillus ACT Group Temperature Bacteriophages.</title>
        <authorList>
            <person name="Fouts D.E."/>
            <person name="Rasko D.A."/>
            <person name="Cer R.R."/>
            <person name="Jiang L."/>
            <person name="Fedorova N.B."/>
            <person name="Shvartsbeyn A."/>
            <person name="Read T.D."/>
            <person name="Gill S.R."/>
            <person name="Klumpp J."/>
            <person name="Calendar R."/>
        </authorList>
    </citation>
    <scope>NUCLEOTIDE SEQUENCE [LARGE SCALE GENOMIC DNA]</scope>
</reference>
<evidence type="ECO:0000313" key="1">
    <source>
        <dbReference type="EMBL" id="ALO79906.1"/>
    </source>
</evidence>
<proteinExistence type="predicted"/>
<dbReference type="Proteomes" id="UP000223661">
    <property type="component" value="Segment"/>
</dbReference>
<accession>A0A0S2MVK5</accession>